<dbReference type="AlphaFoldDB" id="A0A074WC29"/>
<feature type="region of interest" description="Disordered" evidence="2">
    <location>
        <begin position="241"/>
        <end position="323"/>
    </location>
</feature>
<dbReference type="Proteomes" id="UP000027730">
    <property type="component" value="Unassembled WGS sequence"/>
</dbReference>
<dbReference type="GO" id="GO:0043001">
    <property type="term" value="P:Golgi to plasma membrane protein transport"/>
    <property type="evidence" value="ECO:0007669"/>
    <property type="project" value="TreeGrafter"/>
</dbReference>
<dbReference type="PANTHER" id="PTHR13465:SF2">
    <property type="entry name" value="PHAGOSOME ASSEMBLY FACTOR 1"/>
    <property type="match status" value="1"/>
</dbReference>
<dbReference type="OrthoDB" id="411211at2759"/>
<proteinExistence type="inferred from homology"/>
<reference evidence="3 4" key="1">
    <citation type="journal article" date="2014" name="BMC Genomics">
        <title>Genome sequencing of four Aureobasidium pullulans varieties: biotechnological potential, stress tolerance, and description of new species.</title>
        <authorList>
            <person name="Gostin Ar C."/>
            <person name="Ohm R.A."/>
            <person name="Kogej T."/>
            <person name="Sonjak S."/>
            <person name="Turk M."/>
            <person name="Zajc J."/>
            <person name="Zalar P."/>
            <person name="Grube M."/>
            <person name="Sun H."/>
            <person name="Han J."/>
            <person name="Sharma A."/>
            <person name="Chiniquy J."/>
            <person name="Ngan C.Y."/>
            <person name="Lipzen A."/>
            <person name="Barry K."/>
            <person name="Grigoriev I.V."/>
            <person name="Gunde-Cimerman N."/>
        </authorList>
    </citation>
    <scope>NUCLEOTIDE SEQUENCE [LARGE SCALE GENOMIC DNA]</scope>
    <source>
        <strain evidence="3 4">CBS 147.97</strain>
    </source>
</reference>
<dbReference type="HOGENOM" id="CLU_032056_3_0_1"/>
<name>A0A074WC29_9PEZI</name>
<evidence type="ECO:0000256" key="1">
    <source>
        <dbReference type="ARBA" id="ARBA00024339"/>
    </source>
</evidence>
<feature type="compositionally biased region" description="Low complexity" evidence="2">
    <location>
        <begin position="292"/>
        <end position="307"/>
    </location>
</feature>
<sequence length="521" mass="57526">MADPTSLPFRAAHSLGFMILGASLFDVLTKLKTDTRTFPKIDLTFSPETPLKTTIIVSLPKNGFRLRFDAPDQRLRLIEITDFTRMLFTFKGGELVPAQSLATGQSYLTYKKVYQLFGPTYPGEFIPLKHGSNQGLYILSWPGLSVTFPVPVASFTPDKDHAAMLTASASPATALAIYEGRFWPEVRNHLFAYVPANPRSSSLLGRPKEGSADEVEHVSIYGAGRVELLRRSGSKTPIILSQTTPQDLITELGPPDAVMPRSRHNDDPPGKTGRNLAYTFDSGQPAPASHGSYSSNPSSYSSTNTDTYETDFDEDEETNGAEASQANEQQYYCYFEHGFDILLGPPTDISLLPKGVDDTSGAPRSTLTPVNGHLTVTQIIFHGNIPGSYSFNRHRRSRWSLNYIPSCDTPITSESPFSSFHQTLVKSFSHIWPAQDMSEGMVIVRSWGGDADSMTGSAILINGEMDMEDDAEFINGSDGWEREKKDEKGDEQWLRNTKLYKFPGLMFEVMHNGAVSALTVC</sequence>
<dbReference type="GeneID" id="25411676"/>
<evidence type="ECO:0000313" key="3">
    <source>
        <dbReference type="EMBL" id="KEQ70650.1"/>
    </source>
</evidence>
<keyword evidence="4" id="KW-1185">Reference proteome</keyword>
<protein>
    <submittedName>
        <fullName evidence="3">UPF0183-domain-containing protein</fullName>
    </submittedName>
</protein>
<dbReference type="GO" id="GO:0005802">
    <property type="term" value="C:trans-Golgi network"/>
    <property type="evidence" value="ECO:0007669"/>
    <property type="project" value="TreeGrafter"/>
</dbReference>
<dbReference type="InterPro" id="IPR039156">
    <property type="entry name" value="PHAF1/BROMI"/>
</dbReference>
<dbReference type="Pfam" id="PF03676">
    <property type="entry name" value="PHAF1"/>
    <property type="match status" value="2"/>
</dbReference>
<evidence type="ECO:0000256" key="2">
    <source>
        <dbReference type="SAM" id="MobiDB-lite"/>
    </source>
</evidence>
<gene>
    <name evidence="3" type="ORF">M436DRAFT_52917</name>
</gene>
<accession>A0A074WC29</accession>
<dbReference type="PANTHER" id="PTHR13465">
    <property type="entry name" value="UPF0183 PROTEIN"/>
    <property type="match status" value="1"/>
</dbReference>
<feature type="compositionally biased region" description="Acidic residues" evidence="2">
    <location>
        <begin position="308"/>
        <end position="319"/>
    </location>
</feature>
<dbReference type="RefSeq" id="XP_013424829.1">
    <property type="nucleotide sequence ID" value="XM_013569375.1"/>
</dbReference>
<organism evidence="3 4">
    <name type="scientific">Aureobasidium namibiae CBS 147.97</name>
    <dbReference type="NCBI Taxonomy" id="1043004"/>
    <lineage>
        <taxon>Eukaryota</taxon>
        <taxon>Fungi</taxon>
        <taxon>Dikarya</taxon>
        <taxon>Ascomycota</taxon>
        <taxon>Pezizomycotina</taxon>
        <taxon>Dothideomycetes</taxon>
        <taxon>Dothideomycetidae</taxon>
        <taxon>Dothideales</taxon>
        <taxon>Saccotheciaceae</taxon>
        <taxon>Aureobasidium</taxon>
    </lineage>
</organism>
<dbReference type="EMBL" id="KL584716">
    <property type="protein sequence ID" value="KEQ70650.1"/>
    <property type="molecule type" value="Genomic_DNA"/>
</dbReference>
<dbReference type="InterPro" id="IPR005373">
    <property type="entry name" value="PHAF1"/>
</dbReference>
<comment type="similarity">
    <text evidence="1">Belongs to the PHAF1 family.</text>
</comment>
<evidence type="ECO:0000313" key="4">
    <source>
        <dbReference type="Proteomes" id="UP000027730"/>
    </source>
</evidence>